<gene>
    <name evidence="2" type="ORF">GOB80_10615</name>
</gene>
<organism evidence="2 3">
    <name type="scientific">Acetobacter ghanensis</name>
    <dbReference type="NCBI Taxonomy" id="431306"/>
    <lineage>
        <taxon>Bacteria</taxon>
        <taxon>Pseudomonadati</taxon>
        <taxon>Pseudomonadota</taxon>
        <taxon>Alphaproteobacteria</taxon>
        <taxon>Acetobacterales</taxon>
        <taxon>Acetobacteraceae</taxon>
        <taxon>Acetobacter</taxon>
    </lineage>
</organism>
<feature type="transmembrane region" description="Helical" evidence="1">
    <location>
        <begin position="97"/>
        <end position="117"/>
    </location>
</feature>
<evidence type="ECO:0000313" key="3">
    <source>
        <dbReference type="Proteomes" id="UP000657200"/>
    </source>
</evidence>
<feature type="transmembrane region" description="Helical" evidence="1">
    <location>
        <begin position="352"/>
        <end position="370"/>
    </location>
</feature>
<feature type="transmembrane region" description="Helical" evidence="1">
    <location>
        <begin position="193"/>
        <end position="214"/>
    </location>
</feature>
<sequence length="612" mass="67280">MNLLPRTGNTYHDSDTWMRLAFIEQCLTDYFTGYTDPTHPHTGGFIGHLTQYWYRHEGAGYGGMPIHWTLPYDLLVALTALPFLPHGLTIHQALAQAHFIVGPLSFLIIVWACWVLTTVVTPRHARPGVLVWVSLFMPTAAVLTAYILPGRVSHHGLSFALAVLSLACTLRFLRTPAPSKAFFAGLTLVLAMWSSIETLPFELLTFFVLWAGCLWRGQSAIIAHRLNINLIVLFASAVSFAVLALLIDPPFEGLMFPRTDRYSCVHIALLLLCGLAAGGCRWFVHIAPNTASKTKFLALCIVTAIFCLIGGSGITLLAAPPVNTADPVFRSYFFNHIIENRSLFKSRLPSDIALVCVQFVAVLICLRLTWRKRRRPQVWALALMTLILGTTTILGLLHVRLGSYAGGLGAIVCALALRRTLAQRHPQADGDLFMAFFTLFLGIFLLAQAYMTKAPSTQHNTDTCMLDAKTGAQIVQTFGANANIMNEIWLGPLLIWTTLPAGGVNIVAGPYHPNTQGIHDLGLLWTSDDTQPQGHKIIRNIIDKRHLTGVVLCIAANHVSNDVLPPTSIAHMIAAGHPPAWLEPVPLKENTNIRILRILPDQEPSAVQTQAH</sequence>
<comment type="caution">
    <text evidence="2">The sequence shown here is derived from an EMBL/GenBank/DDBJ whole genome shotgun (WGS) entry which is preliminary data.</text>
</comment>
<keyword evidence="1" id="KW-0472">Membrane</keyword>
<dbReference type="EMBL" id="WOTE01000006">
    <property type="protein sequence ID" value="NHO40121.1"/>
    <property type="molecule type" value="Genomic_DNA"/>
</dbReference>
<dbReference type="RefSeq" id="WP_157065279.1">
    <property type="nucleotide sequence ID" value="NZ_LN609302.1"/>
</dbReference>
<feature type="transmembrane region" description="Helical" evidence="1">
    <location>
        <begin position="129"/>
        <end position="148"/>
    </location>
</feature>
<feature type="transmembrane region" description="Helical" evidence="1">
    <location>
        <begin position="267"/>
        <end position="284"/>
    </location>
</feature>
<name>A0ABX0KND9_9PROT</name>
<feature type="transmembrane region" description="Helical" evidence="1">
    <location>
        <begin position="226"/>
        <end position="247"/>
    </location>
</feature>
<keyword evidence="1" id="KW-1133">Transmembrane helix</keyword>
<proteinExistence type="predicted"/>
<feature type="transmembrane region" description="Helical" evidence="1">
    <location>
        <begin position="66"/>
        <end position="85"/>
    </location>
</feature>
<feature type="transmembrane region" description="Helical" evidence="1">
    <location>
        <begin position="377"/>
        <end position="397"/>
    </location>
</feature>
<evidence type="ECO:0000256" key="1">
    <source>
        <dbReference type="SAM" id="Phobius"/>
    </source>
</evidence>
<protein>
    <submittedName>
        <fullName evidence="2">Uncharacterized protein</fullName>
    </submittedName>
</protein>
<evidence type="ECO:0000313" key="2">
    <source>
        <dbReference type="EMBL" id="NHO40121.1"/>
    </source>
</evidence>
<dbReference type="Proteomes" id="UP000657200">
    <property type="component" value="Unassembled WGS sequence"/>
</dbReference>
<keyword evidence="3" id="KW-1185">Reference proteome</keyword>
<keyword evidence="1" id="KW-0812">Transmembrane</keyword>
<feature type="transmembrane region" description="Helical" evidence="1">
    <location>
        <begin position="296"/>
        <end position="319"/>
    </location>
</feature>
<feature type="transmembrane region" description="Helical" evidence="1">
    <location>
        <begin position="155"/>
        <end position="173"/>
    </location>
</feature>
<feature type="transmembrane region" description="Helical" evidence="1">
    <location>
        <begin position="433"/>
        <end position="451"/>
    </location>
</feature>
<accession>A0ABX0KND9</accession>
<reference evidence="2 3" key="1">
    <citation type="journal article" date="2020" name="Int. J. Syst. Evol. Microbiol.">
        <title>Novel acetic acid bacteria from cider fermentations: Acetobacter conturbans sp. nov. and Acetobacter fallax sp. nov.</title>
        <authorList>
            <person name="Sombolestani A.S."/>
            <person name="Cleenwerck I."/>
            <person name="Cnockaert M."/>
            <person name="Borremans W."/>
            <person name="Wieme A.D."/>
            <person name="De Vuyst L."/>
            <person name="Vandamme P."/>
        </authorList>
    </citation>
    <scope>NUCLEOTIDE SEQUENCE [LARGE SCALE GENOMIC DNA]</scope>
    <source>
        <strain evidence="2 3">LMG 23848</strain>
    </source>
</reference>